<dbReference type="HOGENOM" id="CLU_026209_10_1_6"/>
<sequence>MTKQHKIEQLWQGLTQASLSFHGNQIHYAYIAPKNAKAAVTIVNGRCESYLKYQEIAYDFYSQGFAVFMFDHLGQGLSTRLLPVAEKGYIHSFNDYIDGLALFVEQVVKSNWQGEHFLLAHSMGAAISYLYLANNPHPFTKAVLSAPMFGIPTPNIPAWLAKLIVNTLSLIGLNKHYFLGQAGYQDKPFLNNQLMQNETRYRVFRQLYKENPDLRLGGVTVGWLKQAFTAIEQIKSTPASASLPVLLLQAEKDTIVDNQAQNQIVSKNELITKKVYQDSWHEILFEQDLIRDKALQDIFDFFKMDLCE</sequence>
<dbReference type="Proteomes" id="UP000030341">
    <property type="component" value="Chromosome 1"/>
</dbReference>
<dbReference type="STRING" id="1348114.OM33_13935"/>
<dbReference type="InterPro" id="IPR022742">
    <property type="entry name" value="Hydrolase_4"/>
</dbReference>
<dbReference type="SUPFAM" id="SSF53474">
    <property type="entry name" value="alpha/beta-Hydrolases"/>
    <property type="match status" value="1"/>
</dbReference>
<reference evidence="2 3" key="1">
    <citation type="submission" date="2014-11" db="EMBL/GenBank/DDBJ databases">
        <title>Complete Genome Sequence of Pseudoalteromonas sp. Strain OCN003 Isolated from Kaneohe Bay, Oahu, Hawaii.</title>
        <authorList>
            <person name="Beurmann S."/>
            <person name="Videau P."/>
            <person name="Ushijima B."/>
            <person name="Smith A.M."/>
            <person name="Aeby G.S."/>
            <person name="Callahan S.M."/>
            <person name="Belcaid M."/>
        </authorList>
    </citation>
    <scope>NUCLEOTIDE SEQUENCE [LARGE SCALE GENOMIC DNA]</scope>
    <source>
        <strain evidence="2 3">OCN003</strain>
    </source>
</reference>
<dbReference type="Gene3D" id="3.40.50.1820">
    <property type="entry name" value="alpha/beta hydrolase"/>
    <property type="match status" value="1"/>
</dbReference>
<proteinExistence type="predicted"/>
<evidence type="ECO:0000313" key="3">
    <source>
        <dbReference type="Proteomes" id="UP000030341"/>
    </source>
</evidence>
<evidence type="ECO:0000259" key="1">
    <source>
        <dbReference type="Pfam" id="PF12146"/>
    </source>
</evidence>
<dbReference type="EMBL" id="CP009888">
    <property type="protein sequence ID" value="AIY66092.1"/>
    <property type="molecule type" value="Genomic_DNA"/>
</dbReference>
<evidence type="ECO:0000313" key="2">
    <source>
        <dbReference type="EMBL" id="AIY66092.1"/>
    </source>
</evidence>
<dbReference type="InterPro" id="IPR029058">
    <property type="entry name" value="AB_hydrolase_fold"/>
</dbReference>
<dbReference type="OrthoDB" id="9788260at2"/>
<dbReference type="eggNOG" id="COG2267">
    <property type="taxonomic scope" value="Bacteria"/>
</dbReference>
<accession>A0A0A7EJF5</accession>
<dbReference type="InterPro" id="IPR051044">
    <property type="entry name" value="MAG_DAG_Lipase"/>
</dbReference>
<gene>
    <name evidence="2" type="ORF">OM33_13935</name>
</gene>
<protein>
    <recommendedName>
        <fullName evidence="1">Serine aminopeptidase S33 domain-containing protein</fullName>
    </recommendedName>
</protein>
<keyword evidence="3" id="KW-1185">Reference proteome</keyword>
<dbReference type="Pfam" id="PF12146">
    <property type="entry name" value="Hydrolase_4"/>
    <property type="match status" value="1"/>
</dbReference>
<dbReference type="PANTHER" id="PTHR11614">
    <property type="entry name" value="PHOSPHOLIPASE-RELATED"/>
    <property type="match status" value="1"/>
</dbReference>
<name>A0A0A7EJF5_9GAMM</name>
<dbReference type="RefSeq" id="WP_038642581.1">
    <property type="nucleotide sequence ID" value="NZ_CP009888.1"/>
</dbReference>
<organism evidence="2 3">
    <name type="scientific">Pseudoalteromonas piratica</name>
    <dbReference type="NCBI Taxonomy" id="1348114"/>
    <lineage>
        <taxon>Bacteria</taxon>
        <taxon>Pseudomonadati</taxon>
        <taxon>Pseudomonadota</taxon>
        <taxon>Gammaproteobacteria</taxon>
        <taxon>Alteromonadales</taxon>
        <taxon>Pseudoalteromonadaceae</taxon>
        <taxon>Pseudoalteromonas</taxon>
    </lineage>
</organism>
<feature type="domain" description="Serine aminopeptidase S33" evidence="1">
    <location>
        <begin position="35"/>
        <end position="288"/>
    </location>
</feature>
<dbReference type="KEGG" id="pseo:OM33_13935"/>
<dbReference type="AlphaFoldDB" id="A0A0A7EJF5"/>